<feature type="region of interest" description="Disordered" evidence="1">
    <location>
        <begin position="2758"/>
        <end position="2883"/>
    </location>
</feature>
<feature type="domain" description="Duffy-antigen binding" evidence="3">
    <location>
        <begin position="2423"/>
        <end position="2598"/>
    </location>
</feature>
<dbReference type="Proteomes" id="UP000831156">
    <property type="component" value="Chromosome 6"/>
</dbReference>
<evidence type="ECO:0000313" key="7">
    <source>
        <dbReference type="Proteomes" id="UP000831156"/>
    </source>
</evidence>
<feature type="domain" description="Duffy-antigen binding" evidence="3">
    <location>
        <begin position="1994"/>
        <end position="2196"/>
    </location>
</feature>
<feature type="domain" description="Duffy-antigen binding" evidence="3">
    <location>
        <begin position="529"/>
        <end position="717"/>
    </location>
</feature>
<feature type="compositionally biased region" description="Polar residues" evidence="1">
    <location>
        <begin position="2785"/>
        <end position="2808"/>
    </location>
</feature>
<dbReference type="InterPro" id="IPR042202">
    <property type="entry name" value="Duffy-ag-bd_sf"/>
</dbReference>
<feature type="domain" description="Duffy-antigen binding" evidence="3">
    <location>
        <begin position="917"/>
        <end position="1109"/>
    </location>
</feature>
<dbReference type="InterPro" id="IPR054595">
    <property type="entry name" value="DBL_C"/>
</dbReference>
<keyword evidence="7" id="KW-1185">Reference proteome</keyword>
<dbReference type="InterPro" id="IPR008602">
    <property type="entry name" value="Duffy-antigen-binding"/>
</dbReference>
<evidence type="ECO:0000259" key="4">
    <source>
        <dbReference type="Pfam" id="PF15445"/>
    </source>
</evidence>
<organism evidence="6 7">
    <name type="scientific">Plasmodium gaboni</name>
    <dbReference type="NCBI Taxonomy" id="647221"/>
    <lineage>
        <taxon>Eukaryota</taxon>
        <taxon>Sar</taxon>
        <taxon>Alveolata</taxon>
        <taxon>Apicomplexa</taxon>
        <taxon>Aconoidasida</taxon>
        <taxon>Haemosporida</taxon>
        <taxon>Plasmodiidae</taxon>
        <taxon>Plasmodium</taxon>
        <taxon>Plasmodium (Laverania)</taxon>
    </lineage>
</organism>
<evidence type="ECO:0000313" key="6">
    <source>
        <dbReference type="EMBL" id="SOV12548.1"/>
    </source>
</evidence>
<dbReference type="SUPFAM" id="SSF140924">
    <property type="entry name" value="Duffy binding domain-like"/>
    <property type="match status" value="9"/>
</dbReference>
<evidence type="ECO:0000259" key="2">
    <source>
        <dbReference type="Pfam" id="PF03011"/>
    </source>
</evidence>
<evidence type="ECO:0000256" key="1">
    <source>
        <dbReference type="SAM" id="MobiDB-lite"/>
    </source>
</evidence>
<evidence type="ECO:0000259" key="3">
    <source>
        <dbReference type="Pfam" id="PF05424"/>
    </source>
</evidence>
<feature type="domain" description="Plasmodium falciparum erythrocyte membrane protein 1 acidic terminal segment" evidence="4">
    <location>
        <begin position="3760"/>
        <end position="4183"/>
    </location>
</feature>
<dbReference type="Gene3D" id="1.10.1900.40">
    <property type="entry name" value="Acidic terminal segments, variant surface antigen of PfEMP1"/>
    <property type="match status" value="2"/>
</dbReference>
<feature type="domain" description="Duffy-binding-like" evidence="5">
    <location>
        <begin position="3159"/>
        <end position="3310"/>
    </location>
</feature>
<dbReference type="InterPro" id="IPR029211">
    <property type="entry name" value="PfEMP1_ATS"/>
</dbReference>
<name>A0ABY1UKH1_9APIC</name>
<feature type="region of interest" description="Disordered" evidence="1">
    <location>
        <begin position="3716"/>
        <end position="3754"/>
    </location>
</feature>
<dbReference type="Pfam" id="PF03011">
    <property type="entry name" value="PFEMP"/>
    <property type="match status" value="1"/>
</dbReference>
<dbReference type="EMBL" id="LT969429">
    <property type="protein sequence ID" value="SOV12548.1"/>
    <property type="molecule type" value="Genomic_DNA"/>
</dbReference>
<feature type="compositionally biased region" description="Low complexity" evidence="1">
    <location>
        <begin position="2854"/>
        <end position="2878"/>
    </location>
</feature>
<feature type="domain" description="Duffy-binding-like" evidence="2">
    <location>
        <begin position="1292"/>
        <end position="1419"/>
    </location>
</feature>
<dbReference type="Gene3D" id="1.20.1310.20">
    <property type="entry name" value="Duffy-antigen binding domain"/>
    <property type="match status" value="8"/>
</dbReference>
<feature type="compositionally biased region" description="Basic and acidic residues" evidence="1">
    <location>
        <begin position="2398"/>
        <end position="2420"/>
    </location>
</feature>
<feature type="compositionally biased region" description="Low complexity" evidence="1">
    <location>
        <begin position="2827"/>
        <end position="2846"/>
    </location>
</feature>
<accession>A0ABY1UKH1</accession>
<sequence>MGNTISDRNTVVNEFKKIKSDAKEEEISIPYYQWLQILEEEIRNEGWNDDVYNDIKIKNTSKPKEENFCKWIKTQKELFEKIKNIGTTKITWSWDDEPLNLIKSLLNKYHKNTKYQLQECGDINNITLTVENGKENKDEINVPASHNCTLSTIEGLCIPRRRRQLNLKNIYNTLKDIESNLNSNNADLNEKLKSSILATTALGSIGQLAKNQIIELYKKYNNKDNIICNVLKRNFSDYNNIINSNDIFDDSTSKNIQCKIQEIRKKIENKEDIEQLWKTNFQEPFQNQLKDIDELKDPDTGKPCQVDSNYTIPQCVRFFEEWLEEFLDEKSFVEKYLYSACNEKNGKRFKNKGYLKCDDYCKHYKNILQLRKQCYENYLKKCKGNNANDAIYQAEIDVVTRRIMRKIHCDDTVCSSKNMGGAYLSPLFDENNENTNLIYYCNCHNRNNRKDQAPCKDISAISGNLSLKGDWKTAAKDASTKRGAKAKSGDDLSDPCDLDYKEHSFGGKGVDACDGRTNNYSSWKCGDQGFCFPPRRQRLCISNIRKLGDGDVSTFNSNKLLLEVMLAAKQEGERLWKESVSNSRNYDNFCQNIKRSYYDFENIITGTDKMKDQDGNDKLEDTLKSIFHQIYKQLHDTQKNKYGNDSDINYTKLRENWWNENRDDIWNAFICGTKQYVPRITSGKITFGGDGNKSLVCESKDLKKDSPPDDNVPQFLRWFEEWAQHFCVKRKQEQQLVDSSCKNCNGDSCDNGLRSFFFTITRSIGCNCKEQCDKYSKWMDTQKSQFDKQKNKYNQLKGTLEYMSFTDSGNKNASQYLDEKFSETKCKINNNNGLRFDSSKTFSSYPNGYEQKCSKCSPQLEVYLGKKNDRKNEKTACEISDRDIMNGGMVASCNTEKTYKKKWDCNITSKLKSHSNICVPKRTKELCLGYLEHQKFKEHITENNGKGSVNEKFLKGIILEAKQEGKKIWEYYVGKQNSHMNKKKEACKIMKRNFADLGNIIKGTSLWNKNNDQIENKLKEIFEKIWEKRPDDTKYLKSDTDLPSLRNDWWDSNKDAVWEAMKCEGTGNECGKHDDIDKKPQLLRWLEEWSENFCDARKKKLNDMKENCTKCKEKMTKEIDENTCEDTNCKECKNECNEYKTWKEKWKANWDTLLKYFNEEKDQNDSELYTYLKSNGKNEKEIHEIIKNGFDQNTNCTYEKTLQKNSDIMDTPHEYSNECDCTKKIELAKKAAKNAAYIYDEDNKLGQNICENTFEDGWIEWDCSKTDSNGYSVCMKRNPNIDEKDYEFVEWFEEWIESFLDEYEQFKDDTECIKNTNNNTNSCVDDTCRDKCYCYNKWAAKRKLEWELLQKYYKEYDRKNSDGLGSSTGSDFLDIYLETRFSDQFEPLNGIYETPTQQMISKFKDAVMKSEKCVEKCPKKLSCEEKGFVTEWECEKTNGYNDKICVKKGDEEKYKVNNLSAVSEIDRFYDSFNDWLNDSEHMLEENMKLLEYSCNKKKTYKYKNANICFRCKNNCKCYDTLKNEIKKQWTQLKCYYDHYKNEEESKMHNIDLETYLEAQCEYNLTEMGNQHHIAEKQCKKKDTNKDTIFDEMVDNIDKKKDNVCDVCNDDDKYDEKVDANTCSGIVEVLKDKCNEKTFDGLKADGTENKTWQCKKTSADGTLQNDVCVPARGQSICVATMYDSYGGGNGSIRQDAFKNETKMKESLKAAIKIETTRLWTKFGSKDKEKACRLIHRSFNDYKHMVLGDSIWKPGSIGGIEKEIGKTIPQNGANTSGTASTEERQTWWKQHEKEFWEAVKCGIKAANSSLSGNECPRFISEDDQFEWWAKEWSEDYYEKRHEVLKEFDTKCTKDKDGKSTECNSSTKVPNGDCGKECEKYQKFLTKKRNEWNDNFKKYLKDQETTNPDKYSDEIVYLLNPCTYQSCDKAYITALLNGKTYGDKEKICNCDQAKLQKPDETNPCSVNFTEYGCTEKKYNLGLWSSTYVKNPKDRNRVFAPPRRNSICIGWLFSPLESGASSTSSKDKAKEVLKQKIIDAAKGESHYLWKYYNKNGSNTTPPPGYCDALKRSFADIGDMVKGTDMWNAGYSPLVEKNIHAVFQLENDGKNNKLIKTKEELLDEKKQWWEKIRADVWKAMNCIENNKCNGSTIPDDDMKPQFLRWLEEWGEYICKEREKLLTEFKSKCTGSGNKINDGKCAKATEDCKKQCNKYNNWINIYKREWLGQKSKYKEIYDNKDYKKYVNTHKTSNDYINEKCDKCKNNDGKHINLDDVFKKSDEAYKKYEPFCTTCRIKDIAQKAIENTRVNPCGDNNGTKPTTSVKQVAKEMQNEAKKEAEGRMCGTTLEGDIEKAKFGKNGETTGVDNPCDLNIKTHTNDYRTYDANAANGKVNNKHSGPCTGKGEKGIGDGKKWQTKPREVKSGNEDVLFPPRRLDMCTSNLESLNTSNPGLSDGSIASHSLLADVMLSAKTEAEQIIKLYDQSAKSGAQNGTQIDDVTKCRAMKYSFADLGDIIRGKDMWSKEKGMAQLETYLVKIFEKIKTQLPTEIQTKYSDATEPYTKLRSDWWSANRDQIWKAMQCNGNANSACGTTPLNDYIPQKLRWFTEWAEWYCKTQKKHYDEVATKCAECKTKNGNCEDKCQGCKDKCKEYSQFIDKWKQDWETQKTQYEKYYKDAKDSNGSGSTGDLNKDYLNKFLKLLHEKNSGNNPFDTAAWYIHSVLEKNTGCKGQTKFCGENTDNDNVFRNYPNDYDNACNCNNDKATTQTTSSQAGQGSQSGNSQVARSADPVSHTTSTISGPGTSHGTAQTSQQPVPDQTTSGTGPTGGQPSGPPASGTVSHGSSGDPSGDPSGLARSGSSPTTPTTTTTTTTTPTTTTTTTTTTTEPPKNMNCVEEAANTIREEAKKNIKSELKGTGLSLNGECDKVDKVIQEVNGTITINNQKLKENFPEIADSCEKEGTDRFKIGKPWRCNNINKKHHNLCLPPRREHMCMKKIKDMTSRSVSDQNQLLEEVMKGAQDEGINILKNHKEQNQNQYSEICDAMKYSFADIGDIIRGRDLWRTNKAHERIEGKLKTIFRYINDNLVKENVNKYQYDGPKYLKLRSDWWDTNREDIWKAMTCVAPNNAKFKKRDKTGNTTSEDNKCGYGKITPVDDYIPQPFRWLTEWSEYYCKGKKKEYEKLKEVCKECKTNGSSCTDNADGTKCKECKSKCTSFGKFVQEWKSQLETQSKTYKELYKNATDTTDARTSPSTSGIGPKPRSLKDDDNKHIDNFLKKVKINCKNPHTADEYLHKATHCMKYIFLERKIYRHNYAFNDKPKNVQKKCNCKISSYPMDKCPFNVNNNHCNNFVPLRICNTKMYENELNNWNNKQILHNSGENTGVLLPPRRNHICIRNITSNLSRIKNMDYFKDELLKSAYTEGYYLRDKYKDQYTEALQSMKYSFADYGDIIKGTDMMDTTTKKIKGILENLLKNARSSANSISTSIEPKDVNDWWEKNKKHIWHAMLCGYKKAGGTLTINDCNVPDEDKTNQFLRWLEEWAEIFCKEKKKEAEDVISKCLNKIQDDKSIEHIIHHSCKNKLMVYKNWYLIRNQQWEGLKKAYVSRFTKHLLTLKKDMTQTNAEDYVKSKCSECDCNYKDLQEVYNISDKPQELFKKLVLKAKIDSIHPKDTPFYKFFTLRGDGPDIAKKALDNAKDIISKVTEYGVQSAKNVLNDLKEIIDKIKSSDSSKSPAEPSPAPATPPSPRSPLTPPGTQHDEPFNSDILSSTLPLGISFALGSIALLFYIKKKPVLRPTKLFRVIDIPQNDYGMPDETSTNRYVPYGKYKGKTYIYVERDDSEDDKYMFTSDTTDVTSSESEYEEMDINDIYPYKSPKYKTLIEVVLTPSTNNNVRNIHDNTTHTRSVKPSDISTNKLTDNEWNELKKVFISQYLNNIGNHVPLNNELQSYNIPKHIQPDIIHNNMEEKPFITSIQDRYLDKRHEYVTYNIDWNVPEKINRTTNNLDDPKYVSQNLYSGIDLINDSLNSDQHIDIYDELLKRKENELFETKHTKHTSTNGVLNGTYSDPISNQIDLFHKWLDRHRDMCNKWNNKEEMLNQLNEEWNYENKEHLLYTSTIDDINRINDENYNMINPNTQTNHEGNDKTTLEDCGSTNIPYSALITQNNDSQRQNLLTHISMDIHFDENNNNVTNEDDQLDNSYNF</sequence>
<feature type="region of interest" description="Disordered" evidence="1">
    <location>
        <begin position="3882"/>
        <end position="3901"/>
    </location>
</feature>
<protein>
    <submittedName>
        <fullName evidence="6">Erythrocyte membrane protein 1, PfEMP1, putative</fullName>
    </submittedName>
</protein>
<feature type="domain" description="Duffy-antigen binding" evidence="3">
    <location>
        <begin position="155"/>
        <end position="273"/>
    </location>
</feature>
<gene>
    <name evidence="6" type="ORF">PGABG01_0630000</name>
</gene>
<feature type="domain" description="Duffy-binding-like" evidence="5">
    <location>
        <begin position="721"/>
        <end position="825"/>
    </location>
</feature>
<reference evidence="6" key="1">
    <citation type="submission" date="2016-09" db="EMBL/GenBank/DDBJ databases">
        <authorList>
            <consortium name="Pathogen Informatics"/>
            <person name="Sun Q."/>
            <person name="Inoue M."/>
        </authorList>
    </citation>
    <scope>NUCLEOTIDE SEQUENCE</scope>
</reference>
<feature type="domain" description="Duffy-antigen binding" evidence="3">
    <location>
        <begin position="1665"/>
        <end position="1853"/>
    </location>
</feature>
<evidence type="ECO:0000259" key="5">
    <source>
        <dbReference type="Pfam" id="PF22672"/>
    </source>
</evidence>
<dbReference type="Pfam" id="PF05424">
    <property type="entry name" value="Duffy_binding"/>
    <property type="match status" value="8"/>
</dbReference>
<dbReference type="Pfam" id="PF15445">
    <property type="entry name" value="ATS"/>
    <property type="match status" value="1"/>
</dbReference>
<feature type="compositionally biased region" description="Polar residues" evidence="1">
    <location>
        <begin position="3234"/>
        <end position="3247"/>
    </location>
</feature>
<dbReference type="InterPro" id="IPR044932">
    <property type="entry name" value="PfEMP1_ATS_sf"/>
</dbReference>
<feature type="region of interest" description="Disordered" evidence="1">
    <location>
        <begin position="2385"/>
        <end position="2422"/>
    </location>
</feature>
<feature type="domain" description="Duffy-antigen binding" evidence="3">
    <location>
        <begin position="3374"/>
        <end position="3504"/>
    </location>
</feature>
<feature type="region of interest" description="Disordered" evidence="1">
    <location>
        <begin position="3234"/>
        <end position="3260"/>
    </location>
</feature>
<dbReference type="InterPro" id="IPR004258">
    <property type="entry name" value="DBL"/>
</dbReference>
<feature type="domain" description="Duffy-antigen binding" evidence="3">
    <location>
        <begin position="2975"/>
        <end position="3155"/>
    </location>
</feature>
<dbReference type="Gene3D" id="1.20.58.830">
    <property type="match status" value="9"/>
</dbReference>
<dbReference type="Pfam" id="PF22672">
    <property type="entry name" value="DBL_C"/>
    <property type="match status" value="2"/>
</dbReference>
<proteinExistence type="predicted"/>
<feature type="compositionally biased region" description="Low complexity" evidence="1">
    <location>
        <begin position="2758"/>
        <end position="2773"/>
    </location>
</feature>
<feature type="compositionally biased region" description="Pro residues" evidence="1">
    <location>
        <begin position="3726"/>
        <end position="3743"/>
    </location>
</feature>